<dbReference type="OrthoDB" id="9783437at2"/>
<accession>A0A098BSQ5</accession>
<dbReference type="GO" id="GO:0016020">
    <property type="term" value="C:membrane"/>
    <property type="evidence" value="ECO:0007669"/>
    <property type="project" value="GOC"/>
</dbReference>
<reference evidence="4 5" key="1">
    <citation type="journal article" date="2014" name="Genome Announc.">
        <title>Draft Genome Sequence of Propane- and Butane-Oxidizing Actinobacterium Rhodococcus ruber IEGM 231.</title>
        <authorList>
            <person name="Ivshina I.B."/>
            <person name="Kuyukina M.S."/>
            <person name="Krivoruchko A.V."/>
            <person name="Barbe V."/>
            <person name="Fischer C."/>
        </authorList>
    </citation>
    <scope>NUCLEOTIDE SEQUENCE [LARGE SCALE GENOMIC DNA]</scope>
</reference>
<dbReference type="GO" id="GO:0046872">
    <property type="term" value="F:metal ion binding"/>
    <property type="evidence" value="ECO:0007669"/>
    <property type="project" value="UniProtKB-KW"/>
</dbReference>
<feature type="domain" description="Calcineurin-like phosphoesterase" evidence="3">
    <location>
        <begin position="1"/>
        <end position="205"/>
    </location>
</feature>
<evidence type="ECO:0000259" key="3">
    <source>
        <dbReference type="Pfam" id="PF00149"/>
    </source>
</evidence>
<dbReference type="PIRSF" id="PIRSF008292">
    <property type="entry name" value="UCP008292"/>
    <property type="match status" value="1"/>
</dbReference>
<dbReference type="InterPro" id="IPR004843">
    <property type="entry name" value="Calcineurin-like_PHP"/>
</dbReference>
<keyword evidence="1" id="KW-0479">Metal-binding</keyword>
<keyword evidence="2" id="KW-0378">Hydrolase</keyword>
<dbReference type="SUPFAM" id="SSF56300">
    <property type="entry name" value="Metallo-dependent phosphatases"/>
    <property type="match status" value="1"/>
</dbReference>
<dbReference type="PANTHER" id="PTHR31302:SF31">
    <property type="entry name" value="PHOSPHODIESTERASE YAEI"/>
    <property type="match status" value="1"/>
</dbReference>
<dbReference type="InterPro" id="IPR016538">
    <property type="entry name" value="UCP008292"/>
</dbReference>
<proteinExistence type="predicted"/>
<evidence type="ECO:0000313" key="4">
    <source>
        <dbReference type="EMBL" id="CDZ90751.1"/>
    </source>
</evidence>
<organism evidence="4 5">
    <name type="scientific">Rhodococcus ruber</name>
    <dbReference type="NCBI Taxonomy" id="1830"/>
    <lineage>
        <taxon>Bacteria</taxon>
        <taxon>Bacillati</taxon>
        <taxon>Actinomycetota</taxon>
        <taxon>Actinomycetes</taxon>
        <taxon>Mycobacteriales</taxon>
        <taxon>Nocardiaceae</taxon>
        <taxon>Rhodococcus</taxon>
    </lineage>
</organism>
<dbReference type="PANTHER" id="PTHR31302">
    <property type="entry name" value="TRANSMEMBRANE PROTEIN WITH METALLOPHOSPHOESTERASE DOMAIN-RELATED"/>
    <property type="match status" value="1"/>
</dbReference>
<evidence type="ECO:0000256" key="2">
    <source>
        <dbReference type="ARBA" id="ARBA00022801"/>
    </source>
</evidence>
<dbReference type="EMBL" id="CCSD01000089">
    <property type="protein sequence ID" value="CDZ90751.1"/>
    <property type="molecule type" value="Genomic_DNA"/>
</dbReference>
<dbReference type="GO" id="GO:0008758">
    <property type="term" value="F:UDP-2,3-diacylglucosamine hydrolase activity"/>
    <property type="evidence" value="ECO:0007669"/>
    <property type="project" value="TreeGrafter"/>
</dbReference>
<evidence type="ECO:0000256" key="1">
    <source>
        <dbReference type="ARBA" id="ARBA00022723"/>
    </source>
</evidence>
<dbReference type="Proteomes" id="UP000042997">
    <property type="component" value="Unassembled WGS sequence"/>
</dbReference>
<evidence type="ECO:0000313" key="5">
    <source>
        <dbReference type="Proteomes" id="UP000042997"/>
    </source>
</evidence>
<dbReference type="Gene3D" id="3.60.21.10">
    <property type="match status" value="1"/>
</dbReference>
<dbReference type="InterPro" id="IPR029052">
    <property type="entry name" value="Metallo-depent_PP-like"/>
</dbReference>
<gene>
    <name evidence="4" type="ORF">RHRU231_750098</name>
</gene>
<protein>
    <submittedName>
        <fullName evidence="4">Putative phosphoesterase, ICC</fullName>
    </submittedName>
</protein>
<name>A0A098BSQ5_9NOCA</name>
<dbReference type="GO" id="GO:0009245">
    <property type="term" value="P:lipid A biosynthetic process"/>
    <property type="evidence" value="ECO:0007669"/>
    <property type="project" value="TreeGrafter"/>
</dbReference>
<dbReference type="AlphaFoldDB" id="A0A098BSQ5"/>
<dbReference type="InterPro" id="IPR051158">
    <property type="entry name" value="Metallophosphoesterase_sf"/>
</dbReference>
<dbReference type="eggNOG" id="COG2129">
    <property type="taxonomic scope" value="Bacteria"/>
</dbReference>
<dbReference type="RefSeq" id="WP_040273924.1">
    <property type="nucleotide sequence ID" value="NZ_JAINZV010000005.1"/>
</dbReference>
<sequence>MRIAAVGDVHLAEDARGHLRPALEHLHEHADVLLLAGDLTRHGTVDEARVVADEFGDLPVPVVGVLGNHDYHSDAEDEITELLRDRGIVVLEGESVVLDVDGARLGVAGTKGFGGGFAGKCASAFGEPEMKKFAGHTVELADRFRGAVAELDGADVRVALLHYSPISDTLRGEPAEIYPFLGSYLLGEPIDEFHLDLAVHGHAHAGCERGTTPGGVRVRNVAQPVIRTAYAVYRFEN</sequence>
<dbReference type="Pfam" id="PF00149">
    <property type="entry name" value="Metallophos"/>
    <property type="match status" value="1"/>
</dbReference>